<dbReference type="InterPro" id="IPR002541">
    <property type="entry name" value="Cyt_c_assembly"/>
</dbReference>
<evidence type="ECO:0000313" key="9">
    <source>
        <dbReference type="Proteomes" id="UP001597452"/>
    </source>
</evidence>
<feature type="transmembrane region" description="Helical" evidence="6">
    <location>
        <begin position="44"/>
        <end position="66"/>
    </location>
</feature>
<feature type="transmembrane region" description="Helical" evidence="6">
    <location>
        <begin position="339"/>
        <end position="356"/>
    </location>
</feature>
<feature type="transmembrane region" description="Helical" evidence="6">
    <location>
        <begin position="136"/>
        <end position="163"/>
    </location>
</feature>
<feature type="transmembrane region" description="Helical" evidence="6">
    <location>
        <begin position="104"/>
        <end position="124"/>
    </location>
</feature>
<keyword evidence="5 6" id="KW-0472">Membrane</keyword>
<evidence type="ECO:0000313" key="8">
    <source>
        <dbReference type="EMBL" id="MFD2640314.1"/>
    </source>
</evidence>
<evidence type="ECO:0000256" key="4">
    <source>
        <dbReference type="ARBA" id="ARBA00022989"/>
    </source>
</evidence>
<feature type="transmembrane region" description="Helical" evidence="6">
    <location>
        <begin position="12"/>
        <end position="32"/>
    </location>
</feature>
<dbReference type="InterPro" id="IPR045062">
    <property type="entry name" value="Cyt_c_biogenesis_CcsA/CcmC"/>
</dbReference>
<keyword evidence="2 6" id="KW-0812">Transmembrane</keyword>
<dbReference type="Proteomes" id="UP001597452">
    <property type="component" value="Unassembled WGS sequence"/>
</dbReference>
<evidence type="ECO:0000256" key="1">
    <source>
        <dbReference type="ARBA" id="ARBA00004141"/>
    </source>
</evidence>
<dbReference type="InterPro" id="IPR017562">
    <property type="entry name" value="Cyt_c_biogenesis_CcsA"/>
</dbReference>
<name>A0ABW5QE42_9BACI</name>
<dbReference type="Pfam" id="PF01578">
    <property type="entry name" value="Cytochrom_C_asm"/>
    <property type="match status" value="2"/>
</dbReference>
<keyword evidence="4 6" id="KW-1133">Transmembrane helix</keyword>
<gene>
    <name evidence="8" type="primary">ccsB</name>
    <name evidence="8" type="ORF">ACFSW4_15700</name>
</gene>
<dbReference type="PANTHER" id="PTHR30071">
    <property type="entry name" value="HEME EXPORTER PROTEIN C"/>
    <property type="match status" value="1"/>
</dbReference>
<feature type="transmembrane region" description="Helical" evidence="6">
    <location>
        <begin position="259"/>
        <end position="277"/>
    </location>
</feature>
<keyword evidence="3" id="KW-0201">Cytochrome c-type biogenesis</keyword>
<protein>
    <submittedName>
        <fullName evidence="8">C-type cytochrome biogenesis protein CcsB</fullName>
    </submittedName>
</protein>
<evidence type="ECO:0000256" key="2">
    <source>
        <dbReference type="ARBA" id="ARBA00022692"/>
    </source>
</evidence>
<dbReference type="NCBIfam" id="TIGR03144">
    <property type="entry name" value="cytochr_II_ccsB"/>
    <property type="match status" value="1"/>
</dbReference>
<evidence type="ECO:0000256" key="5">
    <source>
        <dbReference type="ARBA" id="ARBA00023136"/>
    </source>
</evidence>
<sequence length="394" mass="43737">MDLYALSSNFLYAAFILYLIATLFFGATIGNKREANTKSKASKIAITVTILGFITQLTYFFIRWSAAGHAPVSNMFEFIAFFGMMLVFAFIIIYFIYRETILGLFALPTAILIIGYGSMFPTEISPLVPSLQSHWLYIHVTTAATGEAILAISFVAGLVYLIAKIDQTKRSSQTTWLEFVLFFVFATAAFIIITSSFEAAGYQAEFNQTIDGAEQSVEYHLPPLIEPNNSELTSNGFTSGIEAPAWMHGSNAGSKFNTLVWSILGGLILYGLARLILRNRVAAAIQPKLSRVNIDKVDEIIYRSVAIGFPVFTLGALIFAAIWAQDAWGRFWGWDPKEVWALVTWLFYAAFLHLRLGAGWHGEKSAWLAVVGFTIIMMNLIFVNLVIAGLHSYA</sequence>
<feature type="domain" description="Cytochrome c assembly protein" evidence="7">
    <location>
        <begin position="73"/>
        <end position="194"/>
    </location>
</feature>
<evidence type="ECO:0000256" key="6">
    <source>
        <dbReference type="SAM" id="Phobius"/>
    </source>
</evidence>
<accession>A0ABW5QE42</accession>
<feature type="domain" description="Cytochrome c assembly protein" evidence="7">
    <location>
        <begin position="263"/>
        <end position="391"/>
    </location>
</feature>
<organism evidence="8 9">
    <name type="scientific">Piscibacillus salipiscarius</name>
    <dbReference type="NCBI Taxonomy" id="299480"/>
    <lineage>
        <taxon>Bacteria</taxon>
        <taxon>Bacillati</taxon>
        <taxon>Bacillota</taxon>
        <taxon>Bacilli</taxon>
        <taxon>Bacillales</taxon>
        <taxon>Bacillaceae</taxon>
        <taxon>Piscibacillus</taxon>
    </lineage>
</organism>
<feature type="transmembrane region" description="Helical" evidence="6">
    <location>
        <begin position="78"/>
        <end position="97"/>
    </location>
</feature>
<evidence type="ECO:0000259" key="7">
    <source>
        <dbReference type="Pfam" id="PF01578"/>
    </source>
</evidence>
<feature type="transmembrane region" description="Helical" evidence="6">
    <location>
        <begin position="300"/>
        <end position="324"/>
    </location>
</feature>
<evidence type="ECO:0000256" key="3">
    <source>
        <dbReference type="ARBA" id="ARBA00022748"/>
    </source>
</evidence>
<reference evidence="9" key="1">
    <citation type="journal article" date="2019" name="Int. J. Syst. Evol. Microbiol.">
        <title>The Global Catalogue of Microorganisms (GCM) 10K type strain sequencing project: providing services to taxonomists for standard genome sequencing and annotation.</title>
        <authorList>
            <consortium name="The Broad Institute Genomics Platform"/>
            <consortium name="The Broad Institute Genome Sequencing Center for Infectious Disease"/>
            <person name="Wu L."/>
            <person name="Ma J."/>
        </authorList>
    </citation>
    <scope>NUCLEOTIDE SEQUENCE [LARGE SCALE GENOMIC DNA]</scope>
    <source>
        <strain evidence="9">TISTR 1571</strain>
    </source>
</reference>
<proteinExistence type="predicted"/>
<feature type="transmembrane region" description="Helical" evidence="6">
    <location>
        <begin position="368"/>
        <end position="390"/>
    </location>
</feature>
<comment type="caution">
    <text evidence="8">The sequence shown here is derived from an EMBL/GenBank/DDBJ whole genome shotgun (WGS) entry which is preliminary data.</text>
</comment>
<keyword evidence="9" id="KW-1185">Reference proteome</keyword>
<dbReference type="EMBL" id="JBHUMZ010000053">
    <property type="protein sequence ID" value="MFD2640314.1"/>
    <property type="molecule type" value="Genomic_DNA"/>
</dbReference>
<dbReference type="RefSeq" id="WP_377330476.1">
    <property type="nucleotide sequence ID" value="NZ_JBHUMZ010000053.1"/>
</dbReference>
<feature type="transmembrane region" description="Helical" evidence="6">
    <location>
        <begin position="175"/>
        <end position="197"/>
    </location>
</feature>
<comment type="subcellular location">
    <subcellularLocation>
        <location evidence="1">Membrane</location>
        <topology evidence="1">Multi-pass membrane protein</topology>
    </subcellularLocation>
</comment>
<dbReference type="PANTHER" id="PTHR30071:SF1">
    <property type="entry name" value="CYTOCHROME B_B6 PROTEIN-RELATED"/>
    <property type="match status" value="1"/>
</dbReference>